<sequence length="141" mass="15862">MPERIQLRRGSKAKGWKLPENAVRVSRPTIFGNPWRIKESGTGRSWIVYDGRGGEWLYGSKEAAHAGAVTVYGRWLSHNLIPSPYLWTAEARLELDAQREQILAGLPDLRGKDLACWCPLEPVQLACHVDILLPLANKGHR</sequence>
<dbReference type="RefSeq" id="WP_265997448.1">
    <property type="nucleotide sequence ID" value="NZ_JAPJDN010000010.1"/>
</dbReference>
<dbReference type="EMBL" id="JAPJDO010000010">
    <property type="protein sequence ID" value="MCX2937790.1"/>
    <property type="molecule type" value="Genomic_DNA"/>
</dbReference>
<comment type="caution">
    <text evidence="2">The sequence shown here is derived from an EMBL/GenBank/DDBJ whole genome shotgun (WGS) entry which is preliminary data.</text>
</comment>
<name>A0ABT3SE68_9MYCO</name>
<dbReference type="InterPro" id="IPR025475">
    <property type="entry name" value="DUF4326"/>
</dbReference>
<reference evidence="2 3" key="1">
    <citation type="submission" date="2022-11" db="EMBL/GenBank/DDBJ databases">
        <title>Mycobacterium sp. nov.</title>
        <authorList>
            <person name="Papic B."/>
            <person name="Spicic S."/>
            <person name="Duvnjak S."/>
        </authorList>
    </citation>
    <scope>NUCLEOTIDE SEQUENCE [LARGE SCALE GENOMIC DNA]</scope>
    <source>
        <strain evidence="2 3">CVI_P4</strain>
    </source>
</reference>
<feature type="domain" description="DUF4326" evidence="1">
    <location>
        <begin position="12"/>
        <end position="133"/>
    </location>
</feature>
<keyword evidence="3" id="KW-1185">Reference proteome</keyword>
<evidence type="ECO:0000259" key="1">
    <source>
        <dbReference type="Pfam" id="PF14216"/>
    </source>
</evidence>
<dbReference type="Pfam" id="PF14216">
    <property type="entry name" value="DUF4326"/>
    <property type="match status" value="1"/>
</dbReference>
<accession>A0ABT3SE68</accession>
<protein>
    <submittedName>
        <fullName evidence="2">DUF4326 domain-containing protein</fullName>
    </submittedName>
</protein>
<gene>
    <name evidence="2" type="ORF">ORI27_13860</name>
</gene>
<organism evidence="2 3">
    <name type="scientific">Mycobacterium pinniadriaticum</name>
    <dbReference type="NCBI Taxonomy" id="2994102"/>
    <lineage>
        <taxon>Bacteria</taxon>
        <taxon>Bacillati</taxon>
        <taxon>Actinomycetota</taxon>
        <taxon>Actinomycetes</taxon>
        <taxon>Mycobacteriales</taxon>
        <taxon>Mycobacteriaceae</taxon>
        <taxon>Mycobacterium</taxon>
    </lineage>
</organism>
<evidence type="ECO:0000313" key="2">
    <source>
        <dbReference type="EMBL" id="MCX2937790.1"/>
    </source>
</evidence>
<evidence type="ECO:0000313" key="3">
    <source>
        <dbReference type="Proteomes" id="UP001300745"/>
    </source>
</evidence>
<proteinExistence type="predicted"/>
<dbReference type="Proteomes" id="UP001300745">
    <property type="component" value="Unassembled WGS sequence"/>
</dbReference>